<proteinExistence type="predicted"/>
<dbReference type="SMART" id="SM00407">
    <property type="entry name" value="IGc1"/>
    <property type="match status" value="1"/>
</dbReference>
<evidence type="ECO:0000256" key="5">
    <source>
        <dbReference type="ARBA" id="ARBA00023180"/>
    </source>
</evidence>
<dbReference type="PANTHER" id="PTHR19944:SF99">
    <property type="entry name" value="HLA CLASS II HISTOCOMPATIBILITY ANTIGEN, DRB1 BETA CHAIN"/>
    <property type="match status" value="1"/>
</dbReference>
<evidence type="ECO:0000256" key="1">
    <source>
        <dbReference type="ARBA" id="ARBA00004479"/>
    </source>
</evidence>
<dbReference type="GO" id="GO:0042613">
    <property type="term" value="C:MHC class II protein complex"/>
    <property type="evidence" value="ECO:0007669"/>
    <property type="project" value="InterPro"/>
</dbReference>
<dbReference type="Proteomes" id="UP000515152">
    <property type="component" value="Chromosome 21"/>
</dbReference>
<gene>
    <name evidence="9" type="primary">LOC105903846</name>
</gene>
<dbReference type="InterPro" id="IPR003597">
    <property type="entry name" value="Ig_C1-set"/>
</dbReference>
<dbReference type="Gene3D" id="2.60.40.10">
    <property type="entry name" value="Immunoglobulins"/>
    <property type="match status" value="1"/>
</dbReference>
<dbReference type="InterPro" id="IPR036179">
    <property type="entry name" value="Ig-like_dom_sf"/>
</dbReference>
<dbReference type="GeneID" id="105903846"/>
<dbReference type="PANTHER" id="PTHR19944">
    <property type="entry name" value="MHC CLASS II-RELATED"/>
    <property type="match status" value="1"/>
</dbReference>
<sequence>MPKPVLITAITVGDLRGTCAHFLLTTDTCHYNHRDFHDVEYIYSTYVNKVKVMDYNSTLNKFTGYTAFGMKNAEAFNNDPILLAWRHSSVHNFCKHPGTIFFENIFDKAEHPLPLLLVKPYVRLRLIKSHRGNQPAMLMCSAHKFYPKNIKVTWLRDGQVVTADVTSTEELADGDWFYQFHSYLEYFPKAGERLSCLLEHLSFKEPMVFDWDPTMPEGERNQILLGVFGLGIGVVVAAAGLAYHRRRSCHDR</sequence>
<feature type="domain" description="Ig-like" evidence="7">
    <location>
        <begin position="114"/>
        <end position="200"/>
    </location>
</feature>
<keyword evidence="5" id="KW-0325">Glycoprotein</keyword>
<dbReference type="PROSITE" id="PS50835">
    <property type="entry name" value="IG_LIKE"/>
    <property type="match status" value="1"/>
</dbReference>
<protein>
    <submittedName>
        <fullName evidence="9">Rano class II histocompatibility antigen, A beta chain-like</fullName>
    </submittedName>
</protein>
<dbReference type="InterPro" id="IPR011162">
    <property type="entry name" value="MHC_I/II-like_Ag-recog"/>
</dbReference>
<evidence type="ECO:0000313" key="8">
    <source>
        <dbReference type="Proteomes" id="UP000515152"/>
    </source>
</evidence>
<dbReference type="InterPro" id="IPR014745">
    <property type="entry name" value="MHC_II_a/b_N"/>
</dbReference>
<organism evidence="8 9">
    <name type="scientific">Clupea harengus</name>
    <name type="common">Atlantic herring</name>
    <dbReference type="NCBI Taxonomy" id="7950"/>
    <lineage>
        <taxon>Eukaryota</taxon>
        <taxon>Metazoa</taxon>
        <taxon>Chordata</taxon>
        <taxon>Craniata</taxon>
        <taxon>Vertebrata</taxon>
        <taxon>Euteleostomi</taxon>
        <taxon>Actinopterygii</taxon>
        <taxon>Neopterygii</taxon>
        <taxon>Teleostei</taxon>
        <taxon>Clupei</taxon>
        <taxon>Clupeiformes</taxon>
        <taxon>Clupeoidei</taxon>
        <taxon>Clupeidae</taxon>
        <taxon>Clupea</taxon>
    </lineage>
</organism>
<evidence type="ECO:0000256" key="2">
    <source>
        <dbReference type="ARBA" id="ARBA00022692"/>
    </source>
</evidence>
<dbReference type="GO" id="GO:0006955">
    <property type="term" value="P:immune response"/>
    <property type="evidence" value="ECO:0007669"/>
    <property type="project" value="InterPro"/>
</dbReference>
<dbReference type="OrthoDB" id="9940220at2759"/>
<reference evidence="9" key="1">
    <citation type="submission" date="2025-08" db="UniProtKB">
        <authorList>
            <consortium name="RefSeq"/>
        </authorList>
    </citation>
    <scope>IDENTIFICATION</scope>
</reference>
<name>A0A6P8ESL7_CLUHA</name>
<evidence type="ECO:0000256" key="3">
    <source>
        <dbReference type="ARBA" id="ARBA00022989"/>
    </source>
</evidence>
<dbReference type="Gene3D" id="3.10.320.10">
    <property type="entry name" value="Class II Histocompatibility Antigen, M Beta Chain, Chain B, domain 1"/>
    <property type="match status" value="1"/>
</dbReference>
<dbReference type="KEGG" id="char:105903846"/>
<keyword evidence="4" id="KW-1015">Disulfide bond</keyword>
<evidence type="ECO:0000256" key="4">
    <source>
        <dbReference type="ARBA" id="ARBA00023157"/>
    </source>
</evidence>
<dbReference type="InterPro" id="IPR013783">
    <property type="entry name" value="Ig-like_fold"/>
</dbReference>
<keyword evidence="3 6" id="KW-1133">Transmembrane helix</keyword>
<feature type="transmembrane region" description="Helical" evidence="6">
    <location>
        <begin position="223"/>
        <end position="243"/>
    </location>
</feature>
<dbReference type="AlphaFoldDB" id="A0A6P8ESL7"/>
<keyword evidence="8" id="KW-1185">Reference proteome</keyword>
<dbReference type="GO" id="GO:0019882">
    <property type="term" value="P:antigen processing and presentation"/>
    <property type="evidence" value="ECO:0007669"/>
    <property type="project" value="InterPro"/>
</dbReference>
<accession>A0A6P8ESL7</accession>
<dbReference type="InterPro" id="IPR000353">
    <property type="entry name" value="MHC_II_b_N"/>
</dbReference>
<dbReference type="SUPFAM" id="SSF54452">
    <property type="entry name" value="MHC antigen-recognition domain"/>
    <property type="match status" value="1"/>
</dbReference>
<comment type="subcellular location">
    <subcellularLocation>
        <location evidence="1">Membrane</location>
        <topology evidence="1">Single-pass type I membrane protein</topology>
    </subcellularLocation>
</comment>
<dbReference type="SUPFAM" id="SSF48726">
    <property type="entry name" value="Immunoglobulin"/>
    <property type="match status" value="1"/>
</dbReference>
<dbReference type="InterPro" id="IPR007110">
    <property type="entry name" value="Ig-like_dom"/>
</dbReference>
<dbReference type="SMART" id="SM00921">
    <property type="entry name" value="MHC_II_beta"/>
    <property type="match status" value="1"/>
</dbReference>
<keyword evidence="6" id="KW-0472">Membrane</keyword>
<dbReference type="Pfam" id="PF00969">
    <property type="entry name" value="MHC_II_beta"/>
    <property type="match status" value="1"/>
</dbReference>
<dbReference type="Pfam" id="PF07654">
    <property type="entry name" value="C1-set"/>
    <property type="match status" value="1"/>
</dbReference>
<evidence type="ECO:0000259" key="7">
    <source>
        <dbReference type="PROSITE" id="PS50835"/>
    </source>
</evidence>
<evidence type="ECO:0000313" key="9">
    <source>
        <dbReference type="RefSeq" id="XP_031415055.1"/>
    </source>
</evidence>
<dbReference type="RefSeq" id="XP_031415055.1">
    <property type="nucleotide sequence ID" value="XM_031559195.1"/>
</dbReference>
<evidence type="ECO:0000256" key="6">
    <source>
        <dbReference type="SAM" id="Phobius"/>
    </source>
</evidence>
<keyword evidence="2 6" id="KW-0812">Transmembrane</keyword>
<dbReference type="InterPro" id="IPR050160">
    <property type="entry name" value="MHC/Immunoglobulin"/>
</dbReference>